<dbReference type="RefSeq" id="WP_176761141.1">
    <property type="nucleotide sequence ID" value="NZ_FNJI01000009.1"/>
</dbReference>
<gene>
    <name evidence="3" type="ORF">SAMN05660330_01682</name>
</gene>
<keyword evidence="4" id="KW-1185">Reference proteome</keyword>
<keyword evidence="1" id="KW-0812">Transmembrane</keyword>
<dbReference type="InterPro" id="IPR018704">
    <property type="entry name" value="SecYEG/CpoB_TPR"/>
</dbReference>
<keyword evidence="1" id="KW-1133">Transmembrane helix</keyword>
<evidence type="ECO:0000313" key="3">
    <source>
        <dbReference type="EMBL" id="SDP04744.1"/>
    </source>
</evidence>
<dbReference type="Gene3D" id="1.25.40.10">
    <property type="entry name" value="Tetratricopeptide repeat domain"/>
    <property type="match status" value="1"/>
</dbReference>
<evidence type="ECO:0000313" key="4">
    <source>
        <dbReference type="Proteomes" id="UP000199073"/>
    </source>
</evidence>
<name>A0A1H0PIC2_9BACT</name>
<organism evidence="3 4">
    <name type="scientific">Desulforhopalus singaporensis</name>
    <dbReference type="NCBI Taxonomy" id="91360"/>
    <lineage>
        <taxon>Bacteria</taxon>
        <taxon>Pseudomonadati</taxon>
        <taxon>Thermodesulfobacteriota</taxon>
        <taxon>Desulfobulbia</taxon>
        <taxon>Desulfobulbales</taxon>
        <taxon>Desulfocapsaceae</taxon>
        <taxon>Desulforhopalus</taxon>
    </lineage>
</organism>
<evidence type="ECO:0000256" key="1">
    <source>
        <dbReference type="SAM" id="Phobius"/>
    </source>
</evidence>
<proteinExistence type="predicted"/>
<dbReference type="SUPFAM" id="SSF48452">
    <property type="entry name" value="TPR-like"/>
    <property type="match status" value="1"/>
</dbReference>
<dbReference type="EMBL" id="FNJI01000009">
    <property type="protein sequence ID" value="SDP04744.1"/>
    <property type="molecule type" value="Genomic_DNA"/>
</dbReference>
<dbReference type="AlphaFoldDB" id="A0A1H0PIC2"/>
<sequence length="232" mass="25701">MSQESAFNKRLAPETTMDKIEGILEHFNLPPNVIAFIRRNKKAIIAIICVAVICVVSWSLYNSYQKKLKEKSSSALSLALSSADSARSAALGKVIADYAGTSAALWAEVELAHTDMKNKDYTDAAQKYSAITDEVDRDNPLYGLALYGHAQALEAMKSYSEATARYEMLQEITGYKLIAYLGKGRVEEEQGNLEQAIAIYNNFLLDVGDDPEFSQAKTEIETRMAHVKAMEK</sequence>
<protein>
    <submittedName>
        <fullName evidence="3">Putative negative regulator of RcsB-dependent stress response</fullName>
    </submittedName>
</protein>
<keyword evidence="1" id="KW-0472">Membrane</keyword>
<feature type="domain" description="Ancillary SecYEG translocon subunit/Cell division coordinator CpoB TPR" evidence="2">
    <location>
        <begin position="36"/>
        <end position="205"/>
    </location>
</feature>
<dbReference type="STRING" id="91360.SAMN05660330_01682"/>
<reference evidence="3 4" key="1">
    <citation type="submission" date="2016-10" db="EMBL/GenBank/DDBJ databases">
        <authorList>
            <person name="de Groot N.N."/>
        </authorList>
    </citation>
    <scope>NUCLEOTIDE SEQUENCE [LARGE SCALE GENOMIC DNA]</scope>
    <source>
        <strain evidence="3 4">DSM 12130</strain>
    </source>
</reference>
<dbReference type="Pfam" id="PF09976">
    <property type="entry name" value="TPR_21"/>
    <property type="match status" value="1"/>
</dbReference>
<dbReference type="Proteomes" id="UP000199073">
    <property type="component" value="Unassembled WGS sequence"/>
</dbReference>
<accession>A0A1H0PIC2</accession>
<dbReference type="InterPro" id="IPR011990">
    <property type="entry name" value="TPR-like_helical_dom_sf"/>
</dbReference>
<feature type="transmembrane region" description="Helical" evidence="1">
    <location>
        <begin position="43"/>
        <end position="61"/>
    </location>
</feature>
<evidence type="ECO:0000259" key="2">
    <source>
        <dbReference type="Pfam" id="PF09976"/>
    </source>
</evidence>